<gene>
    <name evidence="2" type="ORF">C4S77_11905</name>
</gene>
<dbReference type="Proteomes" id="UP000238042">
    <property type="component" value="Unassembled WGS sequence"/>
</dbReference>
<dbReference type="SUPFAM" id="SSF69255">
    <property type="entry name" value="gp5 N-terminal domain-like"/>
    <property type="match status" value="1"/>
</dbReference>
<name>A0A2S8A7W1_9FLAO</name>
<dbReference type="RefSeq" id="WP_105247721.1">
    <property type="nucleotide sequence ID" value="NZ_PSZM01000046.1"/>
</dbReference>
<dbReference type="Gene3D" id="4.10.220.110">
    <property type="match status" value="1"/>
</dbReference>
<dbReference type="AlphaFoldDB" id="A0A2S8A7W1"/>
<dbReference type="Gene3D" id="2.30.110.50">
    <property type="match status" value="1"/>
</dbReference>
<proteinExistence type="predicted"/>
<dbReference type="SUPFAM" id="SSF69279">
    <property type="entry name" value="Phage tail proteins"/>
    <property type="match status" value="1"/>
</dbReference>
<dbReference type="OrthoDB" id="727155at2"/>
<dbReference type="Gene3D" id="2.40.50.230">
    <property type="entry name" value="Gp5 N-terminal domain"/>
    <property type="match status" value="1"/>
</dbReference>
<dbReference type="EMBL" id="PSZM01000046">
    <property type="protein sequence ID" value="PQL90576.1"/>
    <property type="molecule type" value="Genomic_DNA"/>
</dbReference>
<dbReference type="Pfam" id="PF04717">
    <property type="entry name" value="Phage_base_V"/>
    <property type="match status" value="1"/>
</dbReference>
<dbReference type="Gene3D" id="3.55.50.10">
    <property type="entry name" value="Baseplate protein-like domains"/>
    <property type="match status" value="1"/>
</dbReference>
<sequence>MNTTNPNEEKNPLFQINSSQNKSSYFAKYGGIKEDLYGDSHLVSVKIKINGVDFFTQTNIRLEIRQKINDLHEFTLICDPDEFGENHTTYLLQNSREYLGKRISFQFRQFGKTTSIFTGIITQLSMPKKEGIRQIVFRGTSPSILMENGLHCRSFENQTFEEIIKEVIKDYPQNVISFHINPNYNERLNYIVQYNSTDFQFLQQLSKRFGEYFYYNGEQFCFSAWGGKIIELMEGEDVYDYEIKMEVQPQNFSYTAYDAKQGTDYLLDSKTQSIQSSNNPFQQFAYNASKNLYNVSPTAHYDQSLLLNGSLDMQRSLERDMKKRQNLVYVEATSNNPCLRVGDVVKMMAWIPGHEIFKNGRVPIESYKITEIVHTFADGEGYTNTFVGVPKDLPVPPYYNEVEAPKAQIQHATVKDNRDPLKMGRVRVQFAWQRRANSQTPWVQVIQPHSGGGKGTYFNPEIGETVLCAFQGGNAEAPIVLGTAYNGGEIAEYYTQGNDIKVIQTRSGTKIVFNDAQEQGSILIEDPSGNKMFMDGQGNIKTYAPETLFIDAKNVVVSASQNISMSAGENISAMAGDDYNLSAHNIFESAGAYRDSKAKEITETTKKSTYTSNEDTINLESGAIVKSNSAQQTSLH</sequence>
<dbReference type="InterPro" id="IPR037026">
    <property type="entry name" value="Vgr_OB-fold_dom_sf"/>
</dbReference>
<keyword evidence="3" id="KW-1185">Reference proteome</keyword>
<evidence type="ECO:0000313" key="3">
    <source>
        <dbReference type="Proteomes" id="UP000238042"/>
    </source>
</evidence>
<evidence type="ECO:0000313" key="2">
    <source>
        <dbReference type="EMBL" id="PQL90576.1"/>
    </source>
</evidence>
<dbReference type="Pfam" id="PF05954">
    <property type="entry name" value="Phage_GPD"/>
    <property type="match status" value="1"/>
</dbReference>
<organism evidence="2 3">
    <name type="scientific">Apibacter adventoris</name>
    <dbReference type="NCBI Taxonomy" id="1679466"/>
    <lineage>
        <taxon>Bacteria</taxon>
        <taxon>Pseudomonadati</taxon>
        <taxon>Bacteroidota</taxon>
        <taxon>Flavobacteriia</taxon>
        <taxon>Flavobacteriales</taxon>
        <taxon>Weeksellaceae</taxon>
        <taxon>Apibacter</taxon>
    </lineage>
</organism>
<protein>
    <submittedName>
        <fullName evidence="2">Type IV secretion protein Rhs</fullName>
    </submittedName>
</protein>
<reference evidence="2 3" key="1">
    <citation type="submission" date="2018-02" db="EMBL/GenBank/DDBJ databases">
        <title>Genome sequences of Apibacter spp., gut symbionts of Asian honey bees.</title>
        <authorList>
            <person name="Kwong W.K."/>
            <person name="Steele M.I."/>
            <person name="Moran N.A."/>
        </authorList>
    </citation>
    <scope>NUCLEOTIDE SEQUENCE [LARGE SCALE GENOMIC DNA]</scope>
    <source>
        <strain evidence="3">wkB301</strain>
    </source>
</reference>
<comment type="caution">
    <text evidence="2">The sequence shown here is derived from an EMBL/GenBank/DDBJ whole genome shotgun (WGS) entry which is preliminary data.</text>
</comment>
<feature type="domain" description="Gp5/Type VI secretion system Vgr protein OB-fold" evidence="1">
    <location>
        <begin position="411"/>
        <end position="485"/>
    </location>
</feature>
<accession>A0A2S8A7W1</accession>
<dbReference type="InterPro" id="IPR006531">
    <property type="entry name" value="Gp5/Vgr_OB"/>
</dbReference>
<evidence type="ECO:0000259" key="1">
    <source>
        <dbReference type="Pfam" id="PF04717"/>
    </source>
</evidence>